<protein>
    <submittedName>
        <fullName evidence="1">RNA helicase required for poly(A+) mRNA export</fullName>
        <ecNumber evidence="1">3.6.4.13</ecNumber>
    </submittedName>
</protein>
<sequence length="249" mass="27899">RVKLFVLDEADSMIEQGGLGDQTLRIKKLLPTGCQVVLFSATFPDHVRTFAQRVAPNANEIRLKATELTVDGIKQFYVDCTDSDHKFVVLSQLYSLMTVGQSIIFVRTRKTAEKIAERLNDDGHAVVFLHGTLDSQERDKVMDGFRRGDIKVLITTNVIARGIDIQQVNLVLNYDIPLTGDGLPDPETYLHRIGRTGRFGRTGASINFVHDQQSLDHMEAIQDTLGCDIIKVPTDDWEAAHKVLKRALK</sequence>
<keyword evidence="1" id="KW-0067">ATP-binding</keyword>
<dbReference type="EMBL" id="JANBUJ010002894">
    <property type="protein sequence ID" value="KAJ2762771.1"/>
    <property type="molecule type" value="Genomic_DNA"/>
</dbReference>
<keyword evidence="2" id="KW-1185">Reference proteome</keyword>
<accession>A0ACC1JLX3</accession>
<dbReference type="Proteomes" id="UP001140234">
    <property type="component" value="Unassembled WGS sequence"/>
</dbReference>
<evidence type="ECO:0000313" key="1">
    <source>
        <dbReference type="EMBL" id="KAJ2762771.1"/>
    </source>
</evidence>
<comment type="caution">
    <text evidence="1">The sequence shown here is derived from an EMBL/GenBank/DDBJ whole genome shotgun (WGS) entry which is preliminary data.</text>
</comment>
<keyword evidence="1" id="KW-0547">Nucleotide-binding</keyword>
<proteinExistence type="predicted"/>
<reference evidence="1" key="1">
    <citation type="submission" date="2022-07" db="EMBL/GenBank/DDBJ databases">
        <title>Phylogenomic reconstructions and comparative analyses of Kickxellomycotina fungi.</title>
        <authorList>
            <person name="Reynolds N.K."/>
            <person name="Stajich J.E."/>
            <person name="Barry K."/>
            <person name="Grigoriev I.V."/>
            <person name="Crous P."/>
            <person name="Smith M.E."/>
        </authorList>
    </citation>
    <scope>NUCLEOTIDE SEQUENCE</scope>
    <source>
        <strain evidence="1">CBS 109366</strain>
    </source>
</reference>
<keyword evidence="1" id="KW-0378">Hydrolase</keyword>
<feature type="non-terminal residue" evidence="1">
    <location>
        <position position="1"/>
    </location>
</feature>
<organism evidence="1 2">
    <name type="scientific">Coemansia nantahalensis</name>
    <dbReference type="NCBI Taxonomy" id="2789366"/>
    <lineage>
        <taxon>Eukaryota</taxon>
        <taxon>Fungi</taxon>
        <taxon>Fungi incertae sedis</taxon>
        <taxon>Zoopagomycota</taxon>
        <taxon>Kickxellomycotina</taxon>
        <taxon>Kickxellomycetes</taxon>
        <taxon>Kickxellales</taxon>
        <taxon>Kickxellaceae</taxon>
        <taxon>Coemansia</taxon>
    </lineage>
</organism>
<gene>
    <name evidence="1" type="primary">DBP5_1</name>
    <name evidence="1" type="ORF">IWQ57_005717</name>
</gene>
<evidence type="ECO:0000313" key="2">
    <source>
        <dbReference type="Proteomes" id="UP001140234"/>
    </source>
</evidence>
<keyword evidence="1" id="KW-0347">Helicase</keyword>
<dbReference type="EC" id="3.6.4.13" evidence="1"/>
<name>A0ACC1JLX3_9FUNG</name>